<evidence type="ECO:0000256" key="1">
    <source>
        <dbReference type="SAM" id="MobiDB-lite"/>
    </source>
</evidence>
<feature type="region of interest" description="Disordered" evidence="1">
    <location>
        <begin position="346"/>
        <end position="370"/>
    </location>
</feature>
<sequence>MPRMGLAPVRVAARGVSQILFGATSSPIEDPFGVSFILVAMYVDDGAGVSVVDIVNGGEASSIMVVQAAGCTEKMTLANSDELQRRRKDRDGGGARGRGELQRGAVVVVGREWCCNGGFSDECWCRGAEEGGGGCETCEEDAAVADHWCSNGGEVSDEGATGSGFPAWAVVVGHGRGDCGMWRLRSGAAAICCTLWDEYCKKFIQRYNELPNSEKLVAGEDDSLCFPDALDVMLGCTFAFKVRTQPRTKCASVIKVSNVSEIVAHVKSLIPPLQIGDSTDKCSMDLVSESSSVMISELRGKSICNLAADTDTNIMSLSATGDNESDYVVIGTPGKRLLPCSENCNESSQDMDSAQLSSTKMKKLIKKEKT</sequence>
<dbReference type="Proteomes" id="UP000501690">
    <property type="component" value="Linkage Group LG2"/>
</dbReference>
<keyword evidence="3" id="KW-1185">Reference proteome</keyword>
<evidence type="ECO:0000313" key="2">
    <source>
        <dbReference type="EMBL" id="QCD82298.1"/>
    </source>
</evidence>
<feature type="compositionally biased region" description="Basic residues" evidence="1">
    <location>
        <begin position="360"/>
        <end position="370"/>
    </location>
</feature>
<gene>
    <name evidence="2" type="ORF">DEO72_LG2g2633</name>
</gene>
<name>A0A4D6L1D7_VIGUN</name>
<accession>A0A4D6L1D7</accession>
<organism evidence="2 3">
    <name type="scientific">Vigna unguiculata</name>
    <name type="common">Cowpea</name>
    <dbReference type="NCBI Taxonomy" id="3917"/>
    <lineage>
        <taxon>Eukaryota</taxon>
        <taxon>Viridiplantae</taxon>
        <taxon>Streptophyta</taxon>
        <taxon>Embryophyta</taxon>
        <taxon>Tracheophyta</taxon>
        <taxon>Spermatophyta</taxon>
        <taxon>Magnoliopsida</taxon>
        <taxon>eudicotyledons</taxon>
        <taxon>Gunneridae</taxon>
        <taxon>Pentapetalae</taxon>
        <taxon>rosids</taxon>
        <taxon>fabids</taxon>
        <taxon>Fabales</taxon>
        <taxon>Fabaceae</taxon>
        <taxon>Papilionoideae</taxon>
        <taxon>50 kb inversion clade</taxon>
        <taxon>NPAAA clade</taxon>
        <taxon>indigoferoid/millettioid clade</taxon>
        <taxon>Phaseoleae</taxon>
        <taxon>Vigna</taxon>
    </lineage>
</organism>
<reference evidence="2 3" key="1">
    <citation type="submission" date="2019-04" db="EMBL/GenBank/DDBJ databases">
        <title>An improved genome assembly and genetic linkage map for asparagus bean, Vigna unguiculata ssp. sesquipedialis.</title>
        <authorList>
            <person name="Xia Q."/>
            <person name="Zhang R."/>
            <person name="Dong Y."/>
        </authorList>
    </citation>
    <scope>NUCLEOTIDE SEQUENCE [LARGE SCALE GENOMIC DNA]</scope>
    <source>
        <tissue evidence="2">Leaf</tissue>
    </source>
</reference>
<feature type="compositionally biased region" description="Polar residues" evidence="1">
    <location>
        <begin position="346"/>
        <end position="359"/>
    </location>
</feature>
<dbReference type="AlphaFoldDB" id="A0A4D6L1D7"/>
<dbReference type="EMBL" id="CP039346">
    <property type="protein sequence ID" value="QCD82298.1"/>
    <property type="molecule type" value="Genomic_DNA"/>
</dbReference>
<evidence type="ECO:0000313" key="3">
    <source>
        <dbReference type="Proteomes" id="UP000501690"/>
    </source>
</evidence>
<proteinExistence type="predicted"/>
<protein>
    <submittedName>
        <fullName evidence="2">Uncharacterized protein</fullName>
    </submittedName>
</protein>